<proteinExistence type="predicted"/>
<comment type="caution">
    <text evidence="2">The sequence shown here is derived from an EMBL/GenBank/DDBJ whole genome shotgun (WGS) entry which is preliminary data.</text>
</comment>
<dbReference type="GeneID" id="78775919"/>
<dbReference type="AlphaFoldDB" id="A0A6A5GSH2"/>
<dbReference type="Proteomes" id="UP000483820">
    <property type="component" value="Chromosome IV"/>
</dbReference>
<gene>
    <name evidence="2" type="ORF">GCK72_014876</name>
</gene>
<sequence>MECGSTIDVGEFEDILEEFDVNKELITLINDPFYTAFRKLQKQSERESDTIPKHSGNFQTSEPSNPEASSQYPSNLSIDTTDYRAKFLNANEHNLRAQKERDLAVKKAARFEEKAKKYDELEVKFKEMKKEKEQLERKIATQVKHSEENSRLRAKIASRQDIEKQLRASRNEQQQKAESLLEENTRLMKQSEEDNIKVVEMKKKLEEAKGKTREVNKEWSTRNEELNKEVVRLNGVIKKKEEEIAAKETSIGILRKTNNGIMKINKDRNRKIEILESRLSTAMRQSTPVKSPSSDTPGSSGEQEESQNPRKKLDELCKMKN</sequence>
<protein>
    <submittedName>
        <fullName evidence="2">Uncharacterized protein</fullName>
    </submittedName>
</protein>
<dbReference type="RefSeq" id="XP_053585281.1">
    <property type="nucleotide sequence ID" value="XM_053730509.1"/>
</dbReference>
<organism evidence="2 3">
    <name type="scientific">Caenorhabditis remanei</name>
    <name type="common">Caenorhabditis vulgaris</name>
    <dbReference type="NCBI Taxonomy" id="31234"/>
    <lineage>
        <taxon>Eukaryota</taxon>
        <taxon>Metazoa</taxon>
        <taxon>Ecdysozoa</taxon>
        <taxon>Nematoda</taxon>
        <taxon>Chromadorea</taxon>
        <taxon>Rhabditida</taxon>
        <taxon>Rhabditina</taxon>
        <taxon>Rhabditomorpha</taxon>
        <taxon>Rhabditoidea</taxon>
        <taxon>Rhabditidae</taxon>
        <taxon>Peloderinae</taxon>
        <taxon>Caenorhabditis</taxon>
    </lineage>
</organism>
<dbReference type="CTD" id="78775919"/>
<evidence type="ECO:0000313" key="2">
    <source>
        <dbReference type="EMBL" id="KAF1758418.1"/>
    </source>
</evidence>
<dbReference type="EMBL" id="WUAV01000004">
    <property type="protein sequence ID" value="KAF1758418.1"/>
    <property type="molecule type" value="Genomic_DNA"/>
</dbReference>
<reference evidence="2 3" key="1">
    <citation type="submission" date="2019-12" db="EMBL/GenBank/DDBJ databases">
        <title>Chromosome-level assembly of the Caenorhabditis remanei genome.</title>
        <authorList>
            <person name="Teterina A.A."/>
            <person name="Willis J.H."/>
            <person name="Phillips P.C."/>
        </authorList>
    </citation>
    <scope>NUCLEOTIDE SEQUENCE [LARGE SCALE GENOMIC DNA]</scope>
    <source>
        <strain evidence="2 3">PX506</strain>
        <tissue evidence="2">Whole organism</tissue>
    </source>
</reference>
<dbReference type="KEGG" id="crq:GCK72_014876"/>
<feature type="compositionally biased region" description="Basic and acidic residues" evidence="1">
    <location>
        <begin position="307"/>
        <end position="321"/>
    </location>
</feature>
<feature type="region of interest" description="Disordered" evidence="1">
    <location>
        <begin position="44"/>
        <end position="74"/>
    </location>
</feature>
<feature type="compositionally biased region" description="Basic and acidic residues" evidence="1">
    <location>
        <begin position="166"/>
        <end position="175"/>
    </location>
</feature>
<feature type="compositionally biased region" description="Polar residues" evidence="1">
    <location>
        <begin position="278"/>
        <end position="301"/>
    </location>
</feature>
<accession>A0A6A5GSH2</accession>
<feature type="region of interest" description="Disordered" evidence="1">
    <location>
        <begin position="166"/>
        <end position="187"/>
    </location>
</feature>
<feature type="compositionally biased region" description="Polar residues" evidence="1">
    <location>
        <begin position="56"/>
        <end position="74"/>
    </location>
</feature>
<evidence type="ECO:0000313" key="3">
    <source>
        <dbReference type="Proteomes" id="UP000483820"/>
    </source>
</evidence>
<name>A0A6A5GSH2_CAERE</name>
<feature type="region of interest" description="Disordered" evidence="1">
    <location>
        <begin position="276"/>
        <end position="321"/>
    </location>
</feature>
<evidence type="ECO:0000256" key="1">
    <source>
        <dbReference type="SAM" id="MobiDB-lite"/>
    </source>
</evidence>